<dbReference type="InterPro" id="IPR000182">
    <property type="entry name" value="GNAT_dom"/>
</dbReference>
<evidence type="ECO:0000259" key="1">
    <source>
        <dbReference type="PROSITE" id="PS51186"/>
    </source>
</evidence>
<keyword evidence="3" id="KW-1185">Reference proteome</keyword>
<dbReference type="SUPFAM" id="SSF55729">
    <property type="entry name" value="Acyl-CoA N-acyltransferases (Nat)"/>
    <property type="match status" value="1"/>
</dbReference>
<dbReference type="RefSeq" id="WP_190384114.1">
    <property type="nucleotide sequence ID" value="NZ_JACJQT010000068.1"/>
</dbReference>
<accession>A0ABR8C1T5</accession>
<dbReference type="Gene3D" id="3.40.630.30">
    <property type="match status" value="1"/>
</dbReference>
<dbReference type="EMBL" id="JACJQT010000068">
    <property type="protein sequence ID" value="MBD2280655.1"/>
    <property type="molecule type" value="Genomic_DNA"/>
</dbReference>
<sequence length="211" mass="24114">MSDTADSAQFVSKEWPVASILTNKTKTVLLIHSYLELCRLSSSYMEVACISNKVVGLLFGKIETDCTFKVKIESIFYSIIVLIKIISGKYGKLSKPLLLVKNLISTEIKYQQSSPKSDGEIVLFMVNSEYRGQGIGKTLMDKFVAVAKDKRVKRISLYTDTFCNWQFYEKYGFTRYSTFKNDLRSFLRGENVKGFIYILDINNTPDSFDTE</sequence>
<organism evidence="2 3">
    <name type="scientific">Aphanizomenon flos-aquae FACHB-1040</name>
    <dbReference type="NCBI Taxonomy" id="2692887"/>
    <lineage>
        <taxon>Bacteria</taxon>
        <taxon>Bacillati</taxon>
        <taxon>Cyanobacteriota</taxon>
        <taxon>Cyanophyceae</taxon>
        <taxon>Nostocales</taxon>
        <taxon>Aphanizomenonaceae</taxon>
        <taxon>Aphanizomenon</taxon>
    </lineage>
</organism>
<evidence type="ECO:0000313" key="3">
    <source>
        <dbReference type="Proteomes" id="UP000606721"/>
    </source>
</evidence>
<proteinExistence type="predicted"/>
<name>A0ABR8C1T5_APHFL</name>
<comment type="caution">
    <text evidence="2">The sequence shown here is derived from an EMBL/GenBank/DDBJ whole genome shotgun (WGS) entry which is preliminary data.</text>
</comment>
<reference evidence="2 3" key="1">
    <citation type="journal article" date="2020" name="ISME J.">
        <title>Comparative genomics reveals insights into cyanobacterial evolution and habitat adaptation.</title>
        <authorList>
            <person name="Chen M.Y."/>
            <person name="Teng W.K."/>
            <person name="Zhao L."/>
            <person name="Hu C.X."/>
            <person name="Zhou Y.K."/>
            <person name="Han B.P."/>
            <person name="Song L.R."/>
            <person name="Shu W.S."/>
        </authorList>
    </citation>
    <scope>NUCLEOTIDE SEQUENCE [LARGE SCALE GENOMIC DNA]</scope>
    <source>
        <strain evidence="2 3">FACHB-1040</strain>
    </source>
</reference>
<dbReference type="Proteomes" id="UP000606721">
    <property type="component" value="Unassembled WGS sequence"/>
</dbReference>
<protein>
    <submittedName>
        <fullName evidence="2">GNAT family N-acetyltransferase</fullName>
    </submittedName>
</protein>
<dbReference type="InterPro" id="IPR016181">
    <property type="entry name" value="Acyl_CoA_acyltransferase"/>
</dbReference>
<dbReference type="PROSITE" id="PS51186">
    <property type="entry name" value="GNAT"/>
    <property type="match status" value="1"/>
</dbReference>
<feature type="domain" description="N-acetyltransferase" evidence="1">
    <location>
        <begin position="1"/>
        <end position="202"/>
    </location>
</feature>
<dbReference type="Pfam" id="PF00583">
    <property type="entry name" value="Acetyltransf_1"/>
    <property type="match status" value="1"/>
</dbReference>
<evidence type="ECO:0000313" key="2">
    <source>
        <dbReference type="EMBL" id="MBD2280655.1"/>
    </source>
</evidence>
<gene>
    <name evidence="2" type="ORF">H6F99_20970</name>
</gene>
<dbReference type="CDD" id="cd04301">
    <property type="entry name" value="NAT_SF"/>
    <property type="match status" value="1"/>
</dbReference>